<dbReference type="Proteomes" id="UP001221413">
    <property type="component" value="Unassembled WGS sequence"/>
</dbReference>
<keyword evidence="4" id="KW-1185">Reference proteome</keyword>
<feature type="transmembrane region" description="Helical" evidence="1">
    <location>
        <begin position="74"/>
        <end position="95"/>
    </location>
</feature>
<dbReference type="InterPro" id="IPR050546">
    <property type="entry name" value="Glycosyl_Hydrlase_16"/>
</dbReference>
<sequence>MDPDRSQFSPFVDPITPVGSVTPYYSSEANSNRGSSSALPSIVGPHQRYFHSRRVEKGSMQKPWLERRDPKEKWVTIIPMVGIFIGLALSGYLVYDGYTSVVKHKYCPILMEDWRNGFDTNTWTREVEVGGYGNGQFEYTTNTDENSYVQNGQLFIKPTLQDERLVVQDNIIDLTKMGICTSTIAKNCIAATNTTNGTIVNPVKSARINTKNSYKIKYGRVEVVAKLPLGKWLWPAIWMLPADNKYGDWPRSGEIDIMESRGNDYSYPQGGNDIVSGALHWGPDSAHDAWWMTNVKHRALHTTYSAGFNTFGLEWSDKYLFTYVNTRLLQVLYTKFEGKSLWERGYFPLSSSNGTRYTNPWYDSKNLNAPFDQEFYLILNVAVGGTNGWFQDGVDGKPWVDASPNARRDFWNARNVWAADWSKNDNHAMVVKSVKMWQQCD</sequence>
<evidence type="ECO:0000313" key="3">
    <source>
        <dbReference type="EMBL" id="KAJ6260887.1"/>
    </source>
</evidence>
<dbReference type="Gene3D" id="2.60.120.200">
    <property type="match status" value="1"/>
</dbReference>
<dbReference type="GO" id="GO:0005975">
    <property type="term" value="P:carbohydrate metabolic process"/>
    <property type="evidence" value="ECO:0007669"/>
    <property type="project" value="InterPro"/>
</dbReference>
<organism evidence="3 4">
    <name type="scientific">Drechslerella dactyloides</name>
    <name type="common">Nematode-trapping fungus</name>
    <name type="synonym">Arthrobotrys dactyloides</name>
    <dbReference type="NCBI Taxonomy" id="74499"/>
    <lineage>
        <taxon>Eukaryota</taxon>
        <taxon>Fungi</taxon>
        <taxon>Dikarya</taxon>
        <taxon>Ascomycota</taxon>
        <taxon>Pezizomycotina</taxon>
        <taxon>Orbiliomycetes</taxon>
        <taxon>Orbiliales</taxon>
        <taxon>Orbiliaceae</taxon>
        <taxon>Drechslerella</taxon>
    </lineage>
</organism>
<dbReference type="GO" id="GO:0004553">
    <property type="term" value="F:hydrolase activity, hydrolyzing O-glycosyl compounds"/>
    <property type="evidence" value="ECO:0007669"/>
    <property type="project" value="InterPro"/>
</dbReference>
<proteinExistence type="predicted"/>
<dbReference type="AlphaFoldDB" id="A0AAD6NJW8"/>
<protein>
    <submittedName>
        <fullName evidence="3">Beta-glucanase</fullName>
    </submittedName>
</protein>
<name>A0AAD6NJW8_DREDA</name>
<dbReference type="InterPro" id="IPR013320">
    <property type="entry name" value="ConA-like_dom_sf"/>
</dbReference>
<dbReference type="PROSITE" id="PS51762">
    <property type="entry name" value="GH16_2"/>
    <property type="match status" value="1"/>
</dbReference>
<dbReference type="InterPro" id="IPR000757">
    <property type="entry name" value="Beta-glucanase-like"/>
</dbReference>
<keyword evidence="1" id="KW-0472">Membrane</keyword>
<gene>
    <name evidence="3" type="ORF">Dda_3548</name>
</gene>
<dbReference type="SUPFAM" id="SSF49899">
    <property type="entry name" value="Concanavalin A-like lectins/glucanases"/>
    <property type="match status" value="1"/>
</dbReference>
<dbReference type="FunFam" id="2.60.120.200:FF:000178">
    <property type="entry name" value="Glycoside hydrolase family 16 protein"/>
    <property type="match status" value="1"/>
</dbReference>
<evidence type="ECO:0000256" key="1">
    <source>
        <dbReference type="SAM" id="Phobius"/>
    </source>
</evidence>
<dbReference type="EMBL" id="JAQGDS010000004">
    <property type="protein sequence ID" value="KAJ6260887.1"/>
    <property type="molecule type" value="Genomic_DNA"/>
</dbReference>
<evidence type="ECO:0000259" key="2">
    <source>
        <dbReference type="PROSITE" id="PS51762"/>
    </source>
</evidence>
<dbReference type="PANTHER" id="PTHR10963">
    <property type="entry name" value="GLYCOSYL HYDROLASE-RELATED"/>
    <property type="match status" value="1"/>
</dbReference>
<keyword evidence="1" id="KW-0812">Transmembrane</keyword>
<accession>A0AAD6NJW8</accession>
<keyword evidence="1" id="KW-1133">Transmembrane helix</keyword>
<dbReference type="PANTHER" id="PTHR10963:SF62">
    <property type="entry name" value="GLUCAN 1,3-BETA-GLUCOSIDASE"/>
    <property type="match status" value="1"/>
</dbReference>
<evidence type="ECO:0000313" key="4">
    <source>
        <dbReference type="Proteomes" id="UP001221413"/>
    </source>
</evidence>
<feature type="domain" description="GH16" evidence="2">
    <location>
        <begin position="112"/>
        <end position="441"/>
    </location>
</feature>
<reference evidence="3" key="1">
    <citation type="submission" date="2023-01" db="EMBL/GenBank/DDBJ databases">
        <title>The chitinases involved in constricting ring structure development in the nematode-trapping fungus Drechslerella dactyloides.</title>
        <authorList>
            <person name="Wang R."/>
            <person name="Zhang L."/>
            <person name="Tang P."/>
            <person name="Li S."/>
            <person name="Liang L."/>
        </authorList>
    </citation>
    <scope>NUCLEOTIDE SEQUENCE</scope>
    <source>
        <strain evidence="3">YMF1.00031</strain>
    </source>
</reference>
<dbReference type="Pfam" id="PF26113">
    <property type="entry name" value="GH16_XgeA"/>
    <property type="match status" value="1"/>
</dbReference>
<comment type="caution">
    <text evidence="3">The sequence shown here is derived from an EMBL/GenBank/DDBJ whole genome shotgun (WGS) entry which is preliminary data.</text>
</comment>